<protein>
    <submittedName>
        <fullName evidence="6">Uncharacterized protein</fullName>
    </submittedName>
</protein>
<dbReference type="Pfam" id="PF02485">
    <property type="entry name" value="Branch"/>
    <property type="match status" value="1"/>
</dbReference>
<dbReference type="InterPro" id="IPR003406">
    <property type="entry name" value="Glyco_trans_14"/>
</dbReference>
<evidence type="ECO:0000313" key="6">
    <source>
        <dbReference type="EMBL" id="QUV94940.1"/>
    </source>
</evidence>
<evidence type="ECO:0000313" key="7">
    <source>
        <dbReference type="Proteomes" id="UP000677668"/>
    </source>
</evidence>
<name>A0ABX8B2T8_9BACT</name>
<evidence type="ECO:0000256" key="1">
    <source>
        <dbReference type="ARBA" id="ARBA00004606"/>
    </source>
</evidence>
<keyword evidence="3" id="KW-0808">Transferase</keyword>
<keyword evidence="7" id="KW-1185">Reference proteome</keyword>
<dbReference type="EMBL" id="CP072642">
    <property type="protein sequence ID" value="QUV94940.1"/>
    <property type="molecule type" value="Genomic_DNA"/>
</dbReference>
<keyword evidence="2" id="KW-0328">Glycosyltransferase</keyword>
<sequence>MRELPEASIALHHDTYQSPLNRELIERYDVQVVPAVGRTSWSNIINVFATVAGLEVLFRQPRRPRWYVTLSQSCYPIKSASHISKVLDGLEGDFYIDMRLVNFQASHLLLDKYVEDAIRKYTLCHIPFISRYGRFYWRPLKIYRPRSVIPFRDSFYVFHGSNWLVLSECAVEYLLRQDIACHPVTEFYLTQYDQQDDRQSPCPQEIVIQSILGNARELKGACRNWHYIDWEGAKDWHPNVLTEHHWSAIIASDALWARKFDLEKSATLLKRIDTEILDA</sequence>
<dbReference type="PANTHER" id="PTHR45719:SF3">
    <property type="entry name" value="BETA-GLUCURONOSYLTRANSFERASE GLCAT14A"/>
    <property type="match status" value="1"/>
</dbReference>
<dbReference type="PANTHER" id="PTHR45719">
    <property type="entry name" value="GLYCOSYLTRANSFERASE"/>
    <property type="match status" value="1"/>
</dbReference>
<keyword evidence="5" id="KW-0325">Glycoprotein</keyword>
<dbReference type="InterPro" id="IPR044610">
    <property type="entry name" value="GLCAT14A/B/C"/>
</dbReference>
<keyword evidence="4" id="KW-0472">Membrane</keyword>
<dbReference type="Proteomes" id="UP000677668">
    <property type="component" value="Chromosome 1"/>
</dbReference>
<comment type="subcellular location">
    <subcellularLocation>
        <location evidence="1">Membrane</location>
        <topology evidence="1">Single-pass type II membrane protein</topology>
    </subcellularLocation>
</comment>
<evidence type="ECO:0000256" key="2">
    <source>
        <dbReference type="ARBA" id="ARBA00022676"/>
    </source>
</evidence>
<organism evidence="6 7">
    <name type="scientific">Chloracidobacterium sp. N</name>
    <dbReference type="NCBI Taxonomy" id="2821540"/>
    <lineage>
        <taxon>Bacteria</taxon>
        <taxon>Pseudomonadati</taxon>
        <taxon>Acidobacteriota</taxon>
        <taxon>Terriglobia</taxon>
        <taxon>Terriglobales</taxon>
        <taxon>Acidobacteriaceae</taxon>
        <taxon>Chloracidobacterium</taxon>
        <taxon>Chloracidobacterium aggregatum</taxon>
    </lineage>
</organism>
<evidence type="ECO:0000256" key="5">
    <source>
        <dbReference type="ARBA" id="ARBA00023180"/>
    </source>
</evidence>
<gene>
    <name evidence="6" type="ORF">J8C05_04365</name>
</gene>
<evidence type="ECO:0000256" key="4">
    <source>
        <dbReference type="ARBA" id="ARBA00023136"/>
    </source>
</evidence>
<evidence type="ECO:0000256" key="3">
    <source>
        <dbReference type="ARBA" id="ARBA00022679"/>
    </source>
</evidence>
<reference evidence="6 7" key="1">
    <citation type="submission" date="2021-03" db="EMBL/GenBank/DDBJ databases">
        <title>Genomic and phenotypic characterization of Chloracidobacterium isolates provides evidence for multiple species.</title>
        <authorList>
            <person name="Saini M.K."/>
            <person name="Costas A.M.G."/>
            <person name="Tank M."/>
            <person name="Bryant D.A."/>
        </authorList>
    </citation>
    <scope>NUCLEOTIDE SEQUENCE [LARGE SCALE GENOMIC DNA]</scope>
    <source>
        <strain evidence="6 7">N</strain>
    </source>
</reference>
<accession>A0ABX8B2T8</accession>
<proteinExistence type="predicted"/>